<dbReference type="RefSeq" id="WP_268918476.1">
    <property type="nucleotide sequence ID" value="NZ_JAPTMY010000042.1"/>
</dbReference>
<evidence type="ECO:0000259" key="2">
    <source>
        <dbReference type="Pfam" id="PF01648"/>
    </source>
</evidence>
<dbReference type="InterPro" id="IPR003542">
    <property type="entry name" value="Enbac_synth_compD-like"/>
</dbReference>
<dbReference type="Proteomes" id="UP001072034">
    <property type="component" value="Unassembled WGS sequence"/>
</dbReference>
<evidence type="ECO:0000256" key="1">
    <source>
        <dbReference type="ARBA" id="ARBA00022679"/>
    </source>
</evidence>
<evidence type="ECO:0000313" key="4">
    <source>
        <dbReference type="EMBL" id="MCZ0859211.1"/>
    </source>
</evidence>
<feature type="domain" description="4'-phosphopantetheinyl transferase N-terminal" evidence="3">
    <location>
        <begin position="35"/>
        <end position="102"/>
    </location>
</feature>
<dbReference type="InterPro" id="IPR037143">
    <property type="entry name" value="4-PPantetheinyl_Trfase_dom_sf"/>
</dbReference>
<sequence>MGAGTMTGGFRDLLPTAVEVEQTPHDAPAGVLFPEESAVVAKAVPRRRAEFAAVRDCARRALRRLGQPPAPILPGPDREPRWPAGVVGSLTHCEGCRAAAVARRSDVLALGIDAEPNEPLPEGVAEMVAVAAEARRIARLARVQPDVAWDRLLFSAKESIYKAWFPLTRTWLDFTDCELTVRSDDGTFTGRLLVVGHHAGGRTIERLNGRWTVHGRHILTAVWEPAAGPAGLQRAGAFAPGSALSPRR</sequence>
<dbReference type="InterPro" id="IPR008278">
    <property type="entry name" value="4-PPantetheinyl_Trfase_dom"/>
</dbReference>
<dbReference type="Pfam" id="PF01648">
    <property type="entry name" value="ACPS"/>
    <property type="match status" value="1"/>
</dbReference>
<gene>
    <name evidence="4" type="ORF">OHJ16_14300</name>
</gene>
<dbReference type="PRINTS" id="PR01399">
    <property type="entry name" value="ENTSNTHTASED"/>
</dbReference>
<accession>A0ABT4IBT6</accession>
<reference evidence="4" key="1">
    <citation type="submission" date="2022-10" db="EMBL/GenBank/DDBJ databases">
        <title>Genome sequence of Actinomyces israelii ATCC 10048.</title>
        <authorList>
            <person name="Watt R.M."/>
            <person name="Tong W.M."/>
        </authorList>
    </citation>
    <scope>NUCLEOTIDE SEQUENCE</scope>
    <source>
        <strain evidence="4">ATCC 10048</strain>
    </source>
</reference>
<dbReference type="Pfam" id="PF17837">
    <property type="entry name" value="4PPT_N"/>
    <property type="match status" value="1"/>
</dbReference>
<proteinExistence type="predicted"/>
<name>A0ABT4IBT6_9ACTO</name>
<comment type="caution">
    <text evidence="4">The sequence shown here is derived from an EMBL/GenBank/DDBJ whole genome shotgun (WGS) entry which is preliminary data.</text>
</comment>
<dbReference type="InterPro" id="IPR041354">
    <property type="entry name" value="4PPT_N"/>
</dbReference>
<keyword evidence="1 4" id="KW-0808">Transferase</keyword>
<keyword evidence="5" id="KW-1185">Reference proteome</keyword>
<organism evidence="4 5">
    <name type="scientific">Actinomyces israelii</name>
    <dbReference type="NCBI Taxonomy" id="1659"/>
    <lineage>
        <taxon>Bacteria</taxon>
        <taxon>Bacillati</taxon>
        <taxon>Actinomycetota</taxon>
        <taxon>Actinomycetes</taxon>
        <taxon>Actinomycetales</taxon>
        <taxon>Actinomycetaceae</taxon>
        <taxon>Actinomyces</taxon>
    </lineage>
</organism>
<dbReference type="GO" id="GO:0016740">
    <property type="term" value="F:transferase activity"/>
    <property type="evidence" value="ECO:0007669"/>
    <property type="project" value="UniProtKB-KW"/>
</dbReference>
<protein>
    <submittedName>
        <fullName evidence="4">4'-phosphopantetheinyl transferase superfamily protein</fullName>
    </submittedName>
</protein>
<feature type="domain" description="4'-phosphopantetheinyl transferase" evidence="2">
    <location>
        <begin position="110"/>
        <end position="186"/>
    </location>
</feature>
<dbReference type="PANTHER" id="PTHR38096:SF1">
    <property type="entry name" value="ENTEROBACTIN SYNTHASE COMPONENT D"/>
    <property type="match status" value="1"/>
</dbReference>
<evidence type="ECO:0000313" key="5">
    <source>
        <dbReference type="Proteomes" id="UP001072034"/>
    </source>
</evidence>
<dbReference type="SUPFAM" id="SSF56214">
    <property type="entry name" value="4'-phosphopantetheinyl transferase"/>
    <property type="match status" value="1"/>
</dbReference>
<dbReference type="PANTHER" id="PTHR38096">
    <property type="entry name" value="ENTEROBACTIN SYNTHASE COMPONENT D"/>
    <property type="match status" value="1"/>
</dbReference>
<dbReference type="EMBL" id="JAPTMY010000042">
    <property type="protein sequence ID" value="MCZ0859211.1"/>
    <property type="molecule type" value="Genomic_DNA"/>
</dbReference>
<evidence type="ECO:0000259" key="3">
    <source>
        <dbReference type="Pfam" id="PF17837"/>
    </source>
</evidence>